<reference evidence="9 10" key="1">
    <citation type="journal article" date="2019" name="Sci. Rep.">
        <title>Comparative genomics of chytrid fungi reveal insights into the obligate biotrophic and pathogenic lifestyle of Synchytrium endobioticum.</title>
        <authorList>
            <person name="van de Vossenberg B.T.L.H."/>
            <person name="Warris S."/>
            <person name="Nguyen H.D.T."/>
            <person name="van Gent-Pelzer M.P.E."/>
            <person name="Joly D.L."/>
            <person name="van de Geest H.C."/>
            <person name="Bonants P.J.M."/>
            <person name="Smith D.S."/>
            <person name="Levesque C.A."/>
            <person name="van der Lee T.A.J."/>
        </authorList>
    </citation>
    <scope>NUCLEOTIDE SEQUENCE [LARGE SCALE GENOMIC DNA]</scope>
    <source>
        <strain evidence="9 10">CBS 675.73</strain>
    </source>
</reference>
<keyword evidence="10" id="KW-1185">Reference proteome</keyword>
<evidence type="ECO:0000256" key="6">
    <source>
        <dbReference type="PROSITE-ProRule" id="PRU00094"/>
    </source>
</evidence>
<dbReference type="InterPro" id="IPR039355">
    <property type="entry name" value="Transcription_factor_GATA"/>
</dbReference>
<dbReference type="Pfam" id="PF00320">
    <property type="entry name" value="GATA"/>
    <property type="match status" value="1"/>
</dbReference>
<keyword evidence="2" id="KW-0479">Metal-binding</keyword>
<accession>A0A507DR24</accession>
<dbReference type="Proteomes" id="UP000320333">
    <property type="component" value="Unassembled WGS sequence"/>
</dbReference>
<evidence type="ECO:0000256" key="5">
    <source>
        <dbReference type="ARBA" id="ARBA00023242"/>
    </source>
</evidence>
<dbReference type="InterPro" id="IPR013088">
    <property type="entry name" value="Znf_NHR/GATA"/>
</dbReference>
<proteinExistence type="predicted"/>
<protein>
    <recommendedName>
        <fullName evidence="8">GATA-type domain-containing protein</fullName>
    </recommendedName>
</protein>
<gene>
    <name evidence="9" type="ORF">CcCBS67573_g09673</name>
</gene>
<keyword evidence="4" id="KW-0862">Zinc</keyword>
<organism evidence="9 10">
    <name type="scientific">Chytriomyces confervae</name>
    <dbReference type="NCBI Taxonomy" id="246404"/>
    <lineage>
        <taxon>Eukaryota</taxon>
        <taxon>Fungi</taxon>
        <taxon>Fungi incertae sedis</taxon>
        <taxon>Chytridiomycota</taxon>
        <taxon>Chytridiomycota incertae sedis</taxon>
        <taxon>Chytridiomycetes</taxon>
        <taxon>Chytridiales</taxon>
        <taxon>Chytriomycetaceae</taxon>
        <taxon>Chytriomyces</taxon>
    </lineage>
</organism>
<evidence type="ECO:0000313" key="9">
    <source>
        <dbReference type="EMBL" id="TPX53677.1"/>
    </source>
</evidence>
<dbReference type="AlphaFoldDB" id="A0A507DR24"/>
<dbReference type="PANTHER" id="PTHR10071">
    <property type="entry name" value="TRANSCRIPTION FACTOR GATA FAMILY MEMBER"/>
    <property type="match status" value="1"/>
</dbReference>
<keyword evidence="5" id="KW-0539">Nucleus</keyword>
<sequence>MDAIFSSPSVSPSPSLTNTAATTAATGEAAPKRTRLYYPPASIDNWRSKVASDCHPIWQITHGRELVVAVCAVCGLSGSLRRPTTASDGFLCAKCDLHTHERLESTSSKPDIPQPTPPPSHSAPPARFANSRFEPTISASSSTTSTTFPPPKKQPREDISCANCETSKTPLWRRNEAGQSICNACGLYFRLHGVNRVVAVKNTVIKRRNRYGPVVGMADVRGIGLTTQDGSSGSSSLVEKSGVRRSRTFSASAPLSSLSQVPARFANSVFVPTTIRDVHPVTESAAAVISTRPISSNQGALLQQNAPSTSTSTSIAVAQSPLPQSLKMLMNDGPEDASLVFSDLPGVEALMMLARHC</sequence>
<feature type="region of interest" description="Disordered" evidence="7">
    <location>
        <begin position="103"/>
        <end position="159"/>
    </location>
</feature>
<evidence type="ECO:0000256" key="2">
    <source>
        <dbReference type="ARBA" id="ARBA00022723"/>
    </source>
</evidence>
<feature type="domain" description="GATA-type" evidence="8">
    <location>
        <begin position="155"/>
        <end position="208"/>
    </location>
</feature>
<feature type="compositionally biased region" description="Low complexity" evidence="7">
    <location>
        <begin position="135"/>
        <end position="147"/>
    </location>
</feature>
<dbReference type="PRINTS" id="PR00619">
    <property type="entry name" value="GATAZNFINGER"/>
</dbReference>
<evidence type="ECO:0000256" key="7">
    <source>
        <dbReference type="SAM" id="MobiDB-lite"/>
    </source>
</evidence>
<dbReference type="GO" id="GO:0000978">
    <property type="term" value="F:RNA polymerase II cis-regulatory region sequence-specific DNA binding"/>
    <property type="evidence" value="ECO:0007669"/>
    <property type="project" value="TreeGrafter"/>
</dbReference>
<dbReference type="SUPFAM" id="SSF57716">
    <property type="entry name" value="Glucocorticoid receptor-like (DNA-binding domain)"/>
    <property type="match status" value="1"/>
</dbReference>
<evidence type="ECO:0000256" key="3">
    <source>
        <dbReference type="ARBA" id="ARBA00022771"/>
    </source>
</evidence>
<feature type="compositionally biased region" description="Pro residues" evidence="7">
    <location>
        <begin position="112"/>
        <end position="122"/>
    </location>
</feature>
<dbReference type="OrthoDB" id="5597699at2759"/>
<dbReference type="InterPro" id="IPR000679">
    <property type="entry name" value="Znf_GATA"/>
</dbReference>
<comment type="subcellular location">
    <subcellularLocation>
        <location evidence="1">Nucleus</location>
    </subcellularLocation>
</comment>
<dbReference type="GO" id="GO:0000122">
    <property type="term" value="P:negative regulation of transcription by RNA polymerase II"/>
    <property type="evidence" value="ECO:0007669"/>
    <property type="project" value="TreeGrafter"/>
</dbReference>
<dbReference type="GO" id="GO:0005634">
    <property type="term" value="C:nucleus"/>
    <property type="evidence" value="ECO:0007669"/>
    <property type="project" value="UniProtKB-SubCell"/>
</dbReference>
<comment type="caution">
    <text evidence="9">The sequence shown here is derived from an EMBL/GenBank/DDBJ whole genome shotgun (WGS) entry which is preliminary data.</text>
</comment>
<dbReference type="CDD" id="cd00202">
    <property type="entry name" value="ZnF_GATA"/>
    <property type="match status" value="1"/>
</dbReference>
<dbReference type="STRING" id="246404.A0A507DR24"/>
<evidence type="ECO:0000313" key="10">
    <source>
        <dbReference type="Proteomes" id="UP000320333"/>
    </source>
</evidence>
<name>A0A507DR24_9FUNG</name>
<evidence type="ECO:0000256" key="1">
    <source>
        <dbReference type="ARBA" id="ARBA00004123"/>
    </source>
</evidence>
<dbReference type="Gene3D" id="3.30.50.10">
    <property type="entry name" value="Erythroid Transcription Factor GATA-1, subunit A"/>
    <property type="match status" value="1"/>
</dbReference>
<dbReference type="GO" id="GO:0008270">
    <property type="term" value="F:zinc ion binding"/>
    <property type="evidence" value="ECO:0007669"/>
    <property type="project" value="UniProtKB-KW"/>
</dbReference>
<dbReference type="PROSITE" id="PS50114">
    <property type="entry name" value="GATA_ZN_FINGER_2"/>
    <property type="match status" value="1"/>
</dbReference>
<evidence type="ECO:0000256" key="4">
    <source>
        <dbReference type="ARBA" id="ARBA00022833"/>
    </source>
</evidence>
<dbReference type="PANTHER" id="PTHR10071:SF281">
    <property type="entry name" value="BOX A-BINDING FACTOR-RELATED"/>
    <property type="match status" value="1"/>
</dbReference>
<dbReference type="PROSITE" id="PS00344">
    <property type="entry name" value="GATA_ZN_FINGER_1"/>
    <property type="match status" value="1"/>
</dbReference>
<feature type="region of interest" description="Disordered" evidence="7">
    <location>
        <begin position="1"/>
        <end position="29"/>
    </location>
</feature>
<dbReference type="GO" id="GO:0000981">
    <property type="term" value="F:DNA-binding transcription factor activity, RNA polymerase II-specific"/>
    <property type="evidence" value="ECO:0007669"/>
    <property type="project" value="TreeGrafter"/>
</dbReference>
<keyword evidence="3 6" id="KW-0863">Zinc-finger</keyword>
<evidence type="ECO:0000259" key="8">
    <source>
        <dbReference type="PROSITE" id="PS50114"/>
    </source>
</evidence>
<dbReference type="GO" id="GO:0045944">
    <property type="term" value="P:positive regulation of transcription by RNA polymerase II"/>
    <property type="evidence" value="ECO:0007669"/>
    <property type="project" value="TreeGrafter"/>
</dbReference>
<dbReference type="EMBL" id="QEAP01000939">
    <property type="protein sequence ID" value="TPX53677.1"/>
    <property type="molecule type" value="Genomic_DNA"/>
</dbReference>
<dbReference type="SMART" id="SM00401">
    <property type="entry name" value="ZnF_GATA"/>
    <property type="match status" value="1"/>
</dbReference>